<dbReference type="WBParaSite" id="nRc.2.0.1.t20337-RA">
    <property type="protein sequence ID" value="nRc.2.0.1.t20337-RA"/>
    <property type="gene ID" value="nRc.2.0.1.g20337"/>
</dbReference>
<dbReference type="AlphaFoldDB" id="A0A915J3Q4"/>
<dbReference type="Proteomes" id="UP000887565">
    <property type="component" value="Unplaced"/>
</dbReference>
<protein>
    <submittedName>
        <fullName evidence="2">Uncharacterized protein</fullName>
    </submittedName>
</protein>
<keyword evidence="1" id="KW-1185">Reference proteome</keyword>
<accession>A0A915J3Q4</accession>
<name>A0A915J3Q4_ROMCU</name>
<evidence type="ECO:0000313" key="2">
    <source>
        <dbReference type="WBParaSite" id="nRc.2.0.1.t20337-RA"/>
    </source>
</evidence>
<evidence type="ECO:0000313" key="1">
    <source>
        <dbReference type="Proteomes" id="UP000887565"/>
    </source>
</evidence>
<sequence>MNRKSGAARYLAKTTDGNLQPNRTERKFLFRSVTLCRSYSVPSEKAKPELSLPSASFSKNCKKINSHRFHKTTEITIRDDNRINLFVRNVNEELTRCDFGVVVSENILVAGDSLLSKITNKGNFVDDVFDENVFFVAFDSGVDIDDKDAKFFVVNFESTDAKFVSRGEKIGLCEVVTTNIVSVDRRLGVRSSGGVLMGGA</sequence>
<organism evidence="1 2">
    <name type="scientific">Romanomermis culicivorax</name>
    <name type="common">Nematode worm</name>
    <dbReference type="NCBI Taxonomy" id="13658"/>
    <lineage>
        <taxon>Eukaryota</taxon>
        <taxon>Metazoa</taxon>
        <taxon>Ecdysozoa</taxon>
        <taxon>Nematoda</taxon>
        <taxon>Enoplea</taxon>
        <taxon>Dorylaimia</taxon>
        <taxon>Mermithida</taxon>
        <taxon>Mermithoidea</taxon>
        <taxon>Mermithidae</taxon>
        <taxon>Romanomermis</taxon>
    </lineage>
</organism>
<reference evidence="2" key="1">
    <citation type="submission" date="2022-11" db="UniProtKB">
        <authorList>
            <consortium name="WormBaseParasite"/>
        </authorList>
    </citation>
    <scope>IDENTIFICATION</scope>
</reference>
<proteinExistence type="predicted"/>